<evidence type="ECO:0000256" key="1">
    <source>
        <dbReference type="SAM" id="Phobius"/>
    </source>
</evidence>
<keyword evidence="1" id="KW-0472">Membrane</keyword>
<proteinExistence type="predicted"/>
<dbReference type="InterPro" id="IPR005325">
    <property type="entry name" value="DUF308_memb"/>
</dbReference>
<protein>
    <recommendedName>
        <fullName evidence="4">HdeD family acid-resistance protein</fullName>
    </recommendedName>
</protein>
<dbReference type="PANTHER" id="PTHR34989">
    <property type="entry name" value="PROTEIN HDED"/>
    <property type="match status" value="1"/>
</dbReference>
<evidence type="ECO:0000313" key="3">
    <source>
        <dbReference type="Proteomes" id="UP001168338"/>
    </source>
</evidence>
<dbReference type="InterPro" id="IPR052712">
    <property type="entry name" value="Acid_resist_chaperone_HdeD"/>
</dbReference>
<dbReference type="EMBL" id="VCYH01000010">
    <property type="protein sequence ID" value="MDN7025840.1"/>
    <property type="molecule type" value="Genomic_DNA"/>
</dbReference>
<accession>A0ABT8MD33</accession>
<name>A0ABT8MD33_9EURY</name>
<feature type="transmembrane region" description="Helical" evidence="1">
    <location>
        <begin position="47"/>
        <end position="70"/>
    </location>
</feature>
<dbReference type="Pfam" id="PF03729">
    <property type="entry name" value="DUF308"/>
    <property type="match status" value="2"/>
</dbReference>
<evidence type="ECO:0008006" key="4">
    <source>
        <dbReference type="Google" id="ProtNLM"/>
    </source>
</evidence>
<sequence>MENETVSSDTFRSVEMLLLPWWLVLLQGIVTLGLGVLLLVWPIETLLILVTFLGAYWLVSGIVTLASVFVVSEYRGWRIVSGLLGIVAGVLVLLYPFFSTLFIPSFFAIFIGVWGILIGVLNIVSGVKGAGLGATALGIVSIILGILLLAHPLVGAAALVFVLGIFGVIGGITLIAASFTLRT</sequence>
<feature type="transmembrane region" description="Helical" evidence="1">
    <location>
        <begin position="131"/>
        <end position="150"/>
    </location>
</feature>
<comment type="caution">
    <text evidence="2">The sequence shown here is derived from an EMBL/GenBank/DDBJ whole genome shotgun (WGS) entry which is preliminary data.</text>
</comment>
<keyword evidence="1" id="KW-1133">Transmembrane helix</keyword>
<feature type="transmembrane region" description="Helical" evidence="1">
    <location>
        <begin position="156"/>
        <end position="181"/>
    </location>
</feature>
<dbReference type="PANTHER" id="PTHR34989:SF1">
    <property type="entry name" value="PROTEIN HDED"/>
    <property type="match status" value="1"/>
</dbReference>
<feature type="transmembrane region" description="Helical" evidence="1">
    <location>
        <begin position="21"/>
        <end position="41"/>
    </location>
</feature>
<reference evidence="2" key="1">
    <citation type="submission" date="2019-05" db="EMBL/GenBank/DDBJ databases">
        <title>Methanoculleus sp. FWC-SCC1, a methanogenic archaeon isolated from deep marine cold seep.</title>
        <authorList>
            <person name="Chen Y.-W."/>
            <person name="Chen S.-C."/>
            <person name="Teng N.-H."/>
            <person name="Lai M.-C."/>
        </authorList>
    </citation>
    <scope>NUCLEOTIDE SEQUENCE</scope>
    <source>
        <strain evidence="2">FWC-SCC1</strain>
    </source>
</reference>
<keyword evidence="3" id="KW-1185">Reference proteome</keyword>
<organism evidence="2 3">
    <name type="scientific">Methanoculleus frigidifontis</name>
    <dbReference type="NCBI Taxonomy" id="2584085"/>
    <lineage>
        <taxon>Archaea</taxon>
        <taxon>Methanobacteriati</taxon>
        <taxon>Methanobacteriota</taxon>
        <taxon>Stenosarchaea group</taxon>
        <taxon>Methanomicrobia</taxon>
        <taxon>Methanomicrobiales</taxon>
        <taxon>Methanomicrobiaceae</taxon>
        <taxon>Methanoculleus</taxon>
    </lineage>
</organism>
<feature type="transmembrane region" description="Helical" evidence="1">
    <location>
        <begin position="101"/>
        <end position="124"/>
    </location>
</feature>
<dbReference type="Proteomes" id="UP001168338">
    <property type="component" value="Unassembled WGS sequence"/>
</dbReference>
<gene>
    <name evidence="2" type="ORF">FGU65_13280</name>
</gene>
<keyword evidence="1" id="KW-0812">Transmembrane</keyword>
<evidence type="ECO:0000313" key="2">
    <source>
        <dbReference type="EMBL" id="MDN7025840.1"/>
    </source>
</evidence>
<feature type="transmembrane region" description="Helical" evidence="1">
    <location>
        <begin position="77"/>
        <end position="95"/>
    </location>
</feature>